<dbReference type="EMBL" id="JBEYXV010000009">
    <property type="protein sequence ID" value="MEU6822790.1"/>
    <property type="molecule type" value="Genomic_DNA"/>
</dbReference>
<organism evidence="1 2">
    <name type="scientific">Streptomyces atriruber</name>
    <dbReference type="NCBI Taxonomy" id="545121"/>
    <lineage>
        <taxon>Bacteria</taxon>
        <taxon>Bacillati</taxon>
        <taxon>Actinomycetota</taxon>
        <taxon>Actinomycetes</taxon>
        <taxon>Kitasatosporales</taxon>
        <taxon>Streptomycetaceae</taxon>
        <taxon>Streptomyces</taxon>
    </lineage>
</organism>
<sequence length="87" mass="9060">MTDATRRTVRTLVQTVLGFAAGLPLIIDAAGIPQTAAGVGVALAVAGGLTRVMALPVVEGLLPVWLRAEPNRDDELLALSRKDTPTE</sequence>
<proteinExistence type="predicted"/>
<name>A0ABV3BPY6_9ACTN</name>
<keyword evidence="2" id="KW-1185">Reference proteome</keyword>
<evidence type="ECO:0000313" key="2">
    <source>
        <dbReference type="Proteomes" id="UP001551176"/>
    </source>
</evidence>
<evidence type="ECO:0008006" key="3">
    <source>
        <dbReference type="Google" id="ProtNLM"/>
    </source>
</evidence>
<comment type="caution">
    <text evidence="1">The sequence shown here is derived from an EMBL/GenBank/DDBJ whole genome shotgun (WGS) entry which is preliminary data.</text>
</comment>
<gene>
    <name evidence="1" type="ORF">ABZ921_19360</name>
</gene>
<evidence type="ECO:0000313" key="1">
    <source>
        <dbReference type="EMBL" id="MEU6822790.1"/>
    </source>
</evidence>
<protein>
    <recommendedName>
        <fullName evidence="3">Holin</fullName>
    </recommendedName>
</protein>
<dbReference type="RefSeq" id="WP_359350458.1">
    <property type="nucleotide sequence ID" value="NZ_JBEYXV010000009.1"/>
</dbReference>
<dbReference type="Proteomes" id="UP001551176">
    <property type="component" value="Unassembled WGS sequence"/>
</dbReference>
<reference evidence="1 2" key="1">
    <citation type="submission" date="2024-06" db="EMBL/GenBank/DDBJ databases">
        <title>The Natural Products Discovery Center: Release of the First 8490 Sequenced Strains for Exploring Actinobacteria Biosynthetic Diversity.</title>
        <authorList>
            <person name="Kalkreuter E."/>
            <person name="Kautsar S.A."/>
            <person name="Yang D."/>
            <person name="Bader C.D."/>
            <person name="Teijaro C.N."/>
            <person name="Fluegel L."/>
            <person name="Davis C.M."/>
            <person name="Simpson J.R."/>
            <person name="Lauterbach L."/>
            <person name="Steele A.D."/>
            <person name="Gui C."/>
            <person name="Meng S."/>
            <person name="Li G."/>
            <person name="Viehrig K."/>
            <person name="Ye F."/>
            <person name="Su P."/>
            <person name="Kiefer A.F."/>
            <person name="Nichols A."/>
            <person name="Cepeda A.J."/>
            <person name="Yan W."/>
            <person name="Fan B."/>
            <person name="Jiang Y."/>
            <person name="Adhikari A."/>
            <person name="Zheng C.-J."/>
            <person name="Schuster L."/>
            <person name="Cowan T.M."/>
            <person name="Smanski M.J."/>
            <person name="Chevrette M.G."/>
            <person name="De Carvalho L.P.S."/>
            <person name="Shen B."/>
        </authorList>
    </citation>
    <scope>NUCLEOTIDE SEQUENCE [LARGE SCALE GENOMIC DNA]</scope>
    <source>
        <strain evidence="1 2">NPDC046838</strain>
    </source>
</reference>
<accession>A0ABV3BPY6</accession>